<reference evidence="16" key="1">
    <citation type="journal article" date="2015" name="PLoS Genet.">
        <title>Genome Sequence and Transcriptome Analyses of Chrysochromulina tobin: Metabolic Tools for Enhanced Algal Fitness in the Prominent Order Prymnesiales (Haptophyceae).</title>
        <authorList>
            <person name="Hovde B.T."/>
            <person name="Deodato C.R."/>
            <person name="Hunsperger H.M."/>
            <person name="Ryken S.A."/>
            <person name="Yost W."/>
            <person name="Jha R.K."/>
            <person name="Patterson J."/>
            <person name="Monnat R.J. Jr."/>
            <person name="Barlow S.B."/>
            <person name="Starkenburg S.R."/>
            <person name="Cattolico R.A."/>
        </authorList>
    </citation>
    <scope>NUCLEOTIDE SEQUENCE</scope>
    <source>
        <strain evidence="16">CCMP291</strain>
    </source>
</reference>
<dbReference type="PRINTS" id="PR00122">
    <property type="entry name" value="VACATPASE"/>
</dbReference>
<dbReference type="InterPro" id="IPR011555">
    <property type="entry name" value="ATPase_proteolipid_su_C_euk"/>
</dbReference>
<keyword evidence="8" id="KW-0378">Hydrolase</keyword>
<feature type="region of interest" description="Disordered" evidence="12">
    <location>
        <begin position="104"/>
        <end position="123"/>
    </location>
</feature>
<dbReference type="GO" id="GO:0046961">
    <property type="term" value="F:proton-transporting ATPase activity, rotational mechanism"/>
    <property type="evidence" value="ECO:0007669"/>
    <property type="project" value="InterPro"/>
</dbReference>
<evidence type="ECO:0000256" key="7">
    <source>
        <dbReference type="ARBA" id="ARBA00022781"/>
    </source>
</evidence>
<dbReference type="InterPro" id="IPR002379">
    <property type="entry name" value="ATPase_proteolipid_c-like_dom"/>
</dbReference>
<evidence type="ECO:0000256" key="12">
    <source>
        <dbReference type="SAM" id="MobiDB-lite"/>
    </source>
</evidence>
<keyword evidence="16" id="KW-1185">Reference proteome</keyword>
<dbReference type="FunFam" id="1.20.120.610:FF:000001">
    <property type="entry name" value="V-type proton ATPase proteolipid subunit"/>
    <property type="match status" value="1"/>
</dbReference>
<dbReference type="InterPro" id="IPR042266">
    <property type="entry name" value="PPPDE_sf"/>
</dbReference>
<evidence type="ECO:0000313" key="16">
    <source>
        <dbReference type="Proteomes" id="UP000037460"/>
    </source>
</evidence>
<dbReference type="Gene3D" id="3.90.1720.30">
    <property type="entry name" value="PPPDE domains"/>
    <property type="match status" value="1"/>
</dbReference>
<evidence type="ECO:0000256" key="1">
    <source>
        <dbReference type="ARBA" id="ARBA00004141"/>
    </source>
</evidence>
<keyword evidence="11 13" id="KW-0472">Membrane</keyword>
<feature type="region of interest" description="Disordered" evidence="12">
    <location>
        <begin position="426"/>
        <end position="446"/>
    </location>
</feature>
<dbReference type="SUPFAM" id="SSF81333">
    <property type="entry name" value="F1F0 ATP synthase subunit C"/>
    <property type="match status" value="2"/>
</dbReference>
<comment type="similarity">
    <text evidence="3">Belongs to the DeSI family.</text>
</comment>
<dbReference type="Pfam" id="PF05903">
    <property type="entry name" value="Peptidase_C97"/>
    <property type="match status" value="1"/>
</dbReference>
<evidence type="ECO:0000256" key="13">
    <source>
        <dbReference type="SAM" id="Phobius"/>
    </source>
</evidence>
<evidence type="ECO:0000256" key="11">
    <source>
        <dbReference type="ARBA" id="ARBA00023136"/>
    </source>
</evidence>
<keyword evidence="10" id="KW-0406">Ion transport</keyword>
<dbReference type="PANTHER" id="PTHR10263">
    <property type="entry name" value="V-TYPE PROTON ATPASE PROTEOLIPID SUBUNIT"/>
    <property type="match status" value="1"/>
</dbReference>
<dbReference type="InterPro" id="IPR035921">
    <property type="entry name" value="F/V-ATP_Csub_sf"/>
</dbReference>
<dbReference type="Pfam" id="PF00137">
    <property type="entry name" value="ATP-synt_C"/>
    <property type="match status" value="2"/>
</dbReference>
<dbReference type="NCBIfam" id="TIGR01100">
    <property type="entry name" value="V_ATP_synt_C"/>
    <property type="match status" value="1"/>
</dbReference>
<dbReference type="CDD" id="cd18176">
    <property type="entry name" value="ATP-synt_Vo_c_ATP6C_rpt2"/>
    <property type="match status" value="1"/>
</dbReference>
<dbReference type="InterPro" id="IPR008580">
    <property type="entry name" value="PPPDE_dom"/>
</dbReference>
<dbReference type="Gene3D" id="1.20.120.610">
    <property type="entry name" value="lithium bound rotor ring of v- atpase"/>
    <property type="match status" value="1"/>
</dbReference>
<evidence type="ECO:0000256" key="2">
    <source>
        <dbReference type="ARBA" id="ARBA00007296"/>
    </source>
</evidence>
<dbReference type="SMART" id="SM01179">
    <property type="entry name" value="DUF862"/>
    <property type="match status" value="1"/>
</dbReference>
<comment type="similarity">
    <text evidence="2">Belongs to the V-ATPase proteolipid subunit family.</text>
</comment>
<gene>
    <name evidence="15" type="ORF">Ctob_003921</name>
</gene>
<evidence type="ECO:0000256" key="5">
    <source>
        <dbReference type="ARBA" id="ARBA00022670"/>
    </source>
</evidence>
<evidence type="ECO:0000256" key="6">
    <source>
        <dbReference type="ARBA" id="ARBA00022692"/>
    </source>
</evidence>
<name>A0A0M0JSR5_9EUKA</name>
<keyword evidence="4" id="KW-0813">Transport</keyword>
<feature type="region of interest" description="Disordered" evidence="12">
    <location>
        <begin position="1"/>
        <end position="35"/>
    </location>
</feature>
<evidence type="ECO:0000256" key="10">
    <source>
        <dbReference type="ARBA" id="ARBA00023065"/>
    </source>
</evidence>
<feature type="compositionally biased region" description="Polar residues" evidence="12">
    <location>
        <begin position="1"/>
        <end position="30"/>
    </location>
</feature>
<keyword evidence="7" id="KW-0375">Hydrogen ion transport</keyword>
<organism evidence="15 16">
    <name type="scientific">Chrysochromulina tobinii</name>
    <dbReference type="NCBI Taxonomy" id="1460289"/>
    <lineage>
        <taxon>Eukaryota</taxon>
        <taxon>Haptista</taxon>
        <taxon>Haptophyta</taxon>
        <taxon>Prymnesiophyceae</taxon>
        <taxon>Prymnesiales</taxon>
        <taxon>Chrysochromulinaceae</taxon>
        <taxon>Chrysochromulina</taxon>
    </lineage>
</organism>
<evidence type="ECO:0000256" key="4">
    <source>
        <dbReference type="ARBA" id="ARBA00022448"/>
    </source>
</evidence>
<evidence type="ECO:0000256" key="3">
    <source>
        <dbReference type="ARBA" id="ARBA00008140"/>
    </source>
</evidence>
<evidence type="ECO:0000256" key="8">
    <source>
        <dbReference type="ARBA" id="ARBA00022801"/>
    </source>
</evidence>
<dbReference type="CDD" id="cd18175">
    <property type="entry name" value="ATP-synt_Vo_c_ATP6C_rpt1"/>
    <property type="match status" value="1"/>
</dbReference>
<sequence length="619" mass="65325">MAEQRNPISTAACSSAQSSKIPSTKLSKSVENLRQDSDAGVPWVVQAWRDRGLISGASETMTPKELAAMNSSSWFVRRNKRAPKVHGSSAFDCECSGSSSWVERRNRHHGSTHAPPSAAPPLKRTGSMLRMAIEARMPQGVRPVGAEPAKCKISPVPSCEGGVLSFLPGVPWEHLDSPHVYLTLYDLSAPCNTFCAHWLGIGVYHSGILIQGIEYTFDNIASCHGSGVIRHVPYYEDEERRATLPLRCKLLLGRSVLSAAASHEKLIRMAPEWPASSYDVLEHNCHHWSFVAASVLGVQPPPSWVIRSTELLRFFSGIDSRPPCAAVSSARYDATQATLGARYDASQATLGARYDASQATLGARYDASQATLGARALDTARSHSELSTADATAPSTASERHGLGLVAALGAGHGYGRYDGEYSPRANGRSEAFGEDDEGCEPLIGSPRATSMPAPLTIEEMEYYDMNAPLLGFMGAAFALIFSNLGAAYGTGKSGMGISALGVGKPELVMKSIVPVVMAGVLGIYGLIIAVIIANAVSGVEQGRPAYGMFSAMAHFGGGLACGLSGLAAGLAIGIVGDTCTRAAAEQPKLFVGMVLILIFAEALGLYGLIVGLILASKA</sequence>
<keyword evidence="9 13" id="KW-1133">Transmembrane helix</keyword>
<dbReference type="InterPro" id="IPR000245">
    <property type="entry name" value="ATPase_proteolipid_csu"/>
</dbReference>
<evidence type="ECO:0000259" key="14">
    <source>
        <dbReference type="PROSITE" id="PS51858"/>
    </source>
</evidence>
<dbReference type="GO" id="GO:0033179">
    <property type="term" value="C:proton-transporting V-type ATPase, V0 domain"/>
    <property type="evidence" value="ECO:0007669"/>
    <property type="project" value="InterPro"/>
</dbReference>
<keyword evidence="6 13" id="KW-0812">Transmembrane</keyword>
<feature type="transmembrane region" description="Helical" evidence="13">
    <location>
        <begin position="513"/>
        <end position="534"/>
    </location>
</feature>
<proteinExistence type="inferred from homology"/>
<keyword evidence="5" id="KW-0645">Protease</keyword>
<comment type="caution">
    <text evidence="15">The sequence shown here is derived from an EMBL/GenBank/DDBJ whole genome shotgun (WGS) entry which is preliminary data.</text>
</comment>
<dbReference type="AlphaFoldDB" id="A0A0M0JSR5"/>
<comment type="subcellular location">
    <subcellularLocation>
        <location evidence="1">Membrane</location>
        <topology evidence="1">Multi-pass membrane protein</topology>
    </subcellularLocation>
</comment>
<accession>A0A0M0JSR5</accession>
<evidence type="ECO:0000313" key="15">
    <source>
        <dbReference type="EMBL" id="KOO29228.1"/>
    </source>
</evidence>
<dbReference type="GO" id="GO:0008233">
    <property type="term" value="F:peptidase activity"/>
    <property type="evidence" value="ECO:0007669"/>
    <property type="project" value="UniProtKB-KW"/>
</dbReference>
<dbReference type="PROSITE" id="PS51858">
    <property type="entry name" value="PPPDE"/>
    <property type="match status" value="1"/>
</dbReference>
<feature type="transmembrane region" description="Helical" evidence="13">
    <location>
        <begin position="470"/>
        <end position="492"/>
    </location>
</feature>
<dbReference type="GO" id="GO:0006508">
    <property type="term" value="P:proteolysis"/>
    <property type="evidence" value="ECO:0007669"/>
    <property type="project" value="UniProtKB-KW"/>
</dbReference>
<dbReference type="EMBL" id="JWZX01002446">
    <property type="protein sequence ID" value="KOO29228.1"/>
    <property type="molecule type" value="Genomic_DNA"/>
</dbReference>
<feature type="transmembrane region" description="Helical" evidence="13">
    <location>
        <begin position="590"/>
        <end position="616"/>
    </location>
</feature>
<dbReference type="Proteomes" id="UP000037460">
    <property type="component" value="Unassembled WGS sequence"/>
</dbReference>
<feature type="transmembrane region" description="Helical" evidence="13">
    <location>
        <begin position="554"/>
        <end position="578"/>
    </location>
</feature>
<feature type="domain" description="PPPDE" evidence="14">
    <location>
        <begin position="178"/>
        <end position="319"/>
    </location>
</feature>
<dbReference type="OrthoDB" id="1744869at2759"/>
<protein>
    <submittedName>
        <fullName evidence="15">V-type proton ATPase 16 kDa proteolipid subunit-like protein</fullName>
    </submittedName>
</protein>
<evidence type="ECO:0000256" key="9">
    <source>
        <dbReference type="ARBA" id="ARBA00022989"/>
    </source>
</evidence>